<reference evidence="17" key="2">
    <citation type="journal article" date="2019" name="Microbiol. Resour. Announc.">
        <title>Draft Genome Sequence of Mesosutterella multiformis JCM 32464T, a Member of the Family Sutterellaceae, Isolated from Human Feces.</title>
        <authorList>
            <person name="Ikeyama N."/>
            <person name="Ohkuma M."/>
            <person name="Sakamoto M."/>
        </authorList>
    </citation>
    <scope>NUCLEOTIDE SEQUENCE</scope>
    <source>
        <strain evidence="17">4NBBH2</strain>
    </source>
</reference>
<dbReference type="OrthoDB" id="5905204at2"/>
<dbReference type="EC" id="5.6.2.4" evidence="9"/>
<sequence length="749" mass="84005">MQQAELNPEQRLAVETTEGAVCVIAGPGAGKTRTLTSRYVYLVRDLGINPQNILCVTFTNKAAQEMKARIRAMTGDLDLGQICTFHAFCVRFLKDEGYVIGIPKDFIVIDEEDELELLNEVYETFGIPGNLMKFSAAMDVIGNFKDDSNYIRDLVLTSPESLREKALQSPDISDKVFYGYLWAERKIFGLDFDDVIWAAFYILDHFPSVKQKWQERLQYVMVDEYQDVSNDQAALANILSELNGNLFVVGDPDQTIYTWRGSSPAIMLRFPKSHKNCRTIKLMQNYRSLPAIIGAANSLIRHNRDRFPVEGVPIRRDADPANPSLVVFDGEKTEKESLAWFVKALLHLHKAGRGWEEFAVLYRSRQSSRAVEEALVRAGIPYRVWSGVAFYARREVKDSLCYMRMLTRGDDAAFLRTVNSPKRGFGPKKADALKVLAMREGISYYEALKRHIDEKPFNTKAIREYVAVIEKARASAAARKVSDVFNLIMADSGYEASLQLSGEDERLNNLAELRQAIANYESDADDPTSLPEFLQRASVFAEDIGEQKGPAMKLMTIHAAKGLEFPVVFLWGFSEGIMPSSRTSTMEEMEEERRVCYVGMTRAKDLLILCHSQGTSEASTFRYPSRFFFELDRNLVKLVRPLEPGLEESAKEALMYKDKFLTGEPLESSSWRPGDHVRHKVFGDGEIIAVAKSGAMTIRFPTLATPRTLMAGAPLERISTAGAPTVADSSFSGAPVPEPSAEPGVKDQK</sequence>
<evidence type="ECO:0000256" key="5">
    <source>
        <dbReference type="ARBA" id="ARBA00022840"/>
    </source>
</evidence>
<evidence type="ECO:0000256" key="12">
    <source>
        <dbReference type="PROSITE-ProRule" id="PRU00560"/>
    </source>
</evidence>
<comment type="caution">
    <text evidence="17">The sequence shown here is derived from an EMBL/GenBank/DDBJ whole genome shotgun (WGS) entry which is preliminary data.</text>
</comment>
<evidence type="ECO:0000256" key="9">
    <source>
        <dbReference type="ARBA" id="ARBA00034808"/>
    </source>
</evidence>
<dbReference type="PROSITE" id="PS51198">
    <property type="entry name" value="UVRD_HELICASE_ATP_BIND"/>
    <property type="match status" value="1"/>
</dbReference>
<dbReference type="EMBL" id="BGZJ01000001">
    <property type="protein sequence ID" value="GBO94336.1"/>
    <property type="molecule type" value="Genomic_DNA"/>
</dbReference>
<dbReference type="InterPro" id="IPR000212">
    <property type="entry name" value="DNA_helicase_UvrD/REP"/>
</dbReference>
<evidence type="ECO:0000256" key="6">
    <source>
        <dbReference type="ARBA" id="ARBA00023125"/>
    </source>
</evidence>
<keyword evidence="5 12" id="KW-0067">ATP-binding</keyword>
<evidence type="ECO:0000313" key="17">
    <source>
        <dbReference type="EMBL" id="GBO94336.1"/>
    </source>
</evidence>
<keyword evidence="18" id="KW-1185">Reference proteome</keyword>
<organism evidence="17 18">
    <name type="scientific">Mesosutterella multiformis</name>
    <dbReference type="NCBI Taxonomy" id="2259133"/>
    <lineage>
        <taxon>Bacteria</taxon>
        <taxon>Pseudomonadati</taxon>
        <taxon>Pseudomonadota</taxon>
        <taxon>Betaproteobacteria</taxon>
        <taxon>Burkholderiales</taxon>
        <taxon>Sutterellaceae</taxon>
        <taxon>Mesosutterella</taxon>
    </lineage>
</organism>
<dbReference type="EMBL" id="BGZJ01000001">
    <property type="protein sequence ID" value="GBO92683.1"/>
    <property type="molecule type" value="Genomic_DNA"/>
</dbReference>
<dbReference type="InterPro" id="IPR014017">
    <property type="entry name" value="DNA_helicase_UvrD-like_C"/>
</dbReference>
<evidence type="ECO:0000256" key="7">
    <source>
        <dbReference type="ARBA" id="ARBA00023235"/>
    </source>
</evidence>
<dbReference type="RefSeq" id="WP_116269226.1">
    <property type="nucleotide sequence ID" value="NZ_BGZJ01000001.1"/>
</dbReference>
<dbReference type="GO" id="GO:0005524">
    <property type="term" value="F:ATP binding"/>
    <property type="evidence" value="ECO:0007669"/>
    <property type="project" value="UniProtKB-UniRule"/>
</dbReference>
<evidence type="ECO:0000256" key="13">
    <source>
        <dbReference type="SAM" id="MobiDB-lite"/>
    </source>
</evidence>
<evidence type="ECO:0000256" key="4">
    <source>
        <dbReference type="ARBA" id="ARBA00022806"/>
    </source>
</evidence>
<evidence type="ECO:0000313" key="16">
    <source>
        <dbReference type="EMBL" id="GBO92683.1"/>
    </source>
</evidence>
<dbReference type="AlphaFoldDB" id="A0A388SDL2"/>
<dbReference type="GO" id="GO:0016787">
    <property type="term" value="F:hydrolase activity"/>
    <property type="evidence" value="ECO:0007669"/>
    <property type="project" value="UniProtKB-UniRule"/>
</dbReference>
<dbReference type="Pfam" id="PF00580">
    <property type="entry name" value="UvrD-helicase"/>
    <property type="match status" value="1"/>
</dbReference>
<evidence type="ECO:0000256" key="8">
    <source>
        <dbReference type="ARBA" id="ARBA00034617"/>
    </source>
</evidence>
<dbReference type="Proteomes" id="UP000266091">
    <property type="component" value="Unassembled WGS sequence"/>
</dbReference>
<dbReference type="GO" id="GO:0005829">
    <property type="term" value="C:cytosol"/>
    <property type="evidence" value="ECO:0007669"/>
    <property type="project" value="TreeGrafter"/>
</dbReference>
<dbReference type="InterPro" id="IPR027417">
    <property type="entry name" value="P-loop_NTPase"/>
</dbReference>
<comment type="catalytic activity">
    <reaction evidence="11">
        <text>ATP + H2O = ADP + phosphate + H(+)</text>
        <dbReference type="Rhea" id="RHEA:13065"/>
        <dbReference type="ChEBI" id="CHEBI:15377"/>
        <dbReference type="ChEBI" id="CHEBI:15378"/>
        <dbReference type="ChEBI" id="CHEBI:30616"/>
        <dbReference type="ChEBI" id="CHEBI:43474"/>
        <dbReference type="ChEBI" id="CHEBI:456216"/>
        <dbReference type="EC" id="5.6.2.4"/>
    </reaction>
</comment>
<keyword evidence="2 12" id="KW-0547">Nucleotide-binding</keyword>
<evidence type="ECO:0000259" key="14">
    <source>
        <dbReference type="PROSITE" id="PS51198"/>
    </source>
</evidence>
<feature type="domain" description="UvrD-like helicase ATP-binding" evidence="14">
    <location>
        <begin position="4"/>
        <end position="289"/>
    </location>
</feature>
<keyword evidence="4 12" id="KW-0347">Helicase</keyword>
<evidence type="ECO:0000256" key="11">
    <source>
        <dbReference type="ARBA" id="ARBA00048988"/>
    </source>
</evidence>
<dbReference type="PANTHER" id="PTHR11070:SF2">
    <property type="entry name" value="ATP-DEPENDENT DNA HELICASE SRS2"/>
    <property type="match status" value="1"/>
</dbReference>
<protein>
    <recommendedName>
        <fullName evidence="9">DNA 3'-5' helicase</fullName>
        <ecNumber evidence="9">5.6.2.4</ecNumber>
    </recommendedName>
    <alternativeName>
        <fullName evidence="10">DNA 3'-5' helicase II</fullName>
    </alternativeName>
</protein>
<dbReference type="Gene3D" id="1.10.486.10">
    <property type="entry name" value="PCRA, domain 4"/>
    <property type="match status" value="1"/>
</dbReference>
<accession>A0A388SDL2</accession>
<keyword evidence="7" id="KW-0413">Isomerase</keyword>
<dbReference type="GO" id="GO:0000725">
    <property type="term" value="P:recombinational repair"/>
    <property type="evidence" value="ECO:0007669"/>
    <property type="project" value="TreeGrafter"/>
</dbReference>
<dbReference type="Pfam" id="PF13361">
    <property type="entry name" value="UvrD_C"/>
    <property type="match status" value="1"/>
</dbReference>
<dbReference type="InterPro" id="IPR013986">
    <property type="entry name" value="DExx_box_DNA_helicase_dom_sf"/>
</dbReference>
<gene>
    <name evidence="17" type="primary">pcrA_2</name>
    <name evidence="16" type="synonym">pcrA_1</name>
    <name evidence="16" type="ORF">MESMUL_00370</name>
    <name evidence="17" type="ORF">MESMUL_16900</name>
</gene>
<evidence type="ECO:0000256" key="10">
    <source>
        <dbReference type="ARBA" id="ARBA00034923"/>
    </source>
</evidence>
<comment type="similarity">
    <text evidence="1">Belongs to the helicase family. UvrD subfamily.</text>
</comment>
<reference evidence="17 18" key="1">
    <citation type="journal article" date="2018" name="Int. J. Syst. Evol. Microbiol.">
        <title>Mesosutterella multiformis gen. nov., sp. nov., a member of the family Sutterellaceae and Sutterella megalosphaeroides sp. nov., isolated from human faeces.</title>
        <authorList>
            <person name="Sakamoto M."/>
            <person name="Ikeyama N."/>
            <person name="Kunihiro T."/>
            <person name="Iino T."/>
            <person name="Yuki M."/>
            <person name="Ohkuma M."/>
        </authorList>
    </citation>
    <scope>NUCLEOTIDE SEQUENCE [LARGE SCALE GENOMIC DNA]</scope>
    <source>
        <strain evidence="17 18">4NBBH2</strain>
    </source>
</reference>
<dbReference type="GO" id="GO:0003677">
    <property type="term" value="F:DNA binding"/>
    <property type="evidence" value="ECO:0007669"/>
    <property type="project" value="UniProtKB-KW"/>
</dbReference>
<dbReference type="PANTHER" id="PTHR11070">
    <property type="entry name" value="UVRD / RECB / PCRA DNA HELICASE FAMILY MEMBER"/>
    <property type="match status" value="1"/>
</dbReference>
<keyword evidence="3 12" id="KW-0378">Hydrolase</keyword>
<dbReference type="PROSITE" id="PS51217">
    <property type="entry name" value="UVRD_HELICASE_CTER"/>
    <property type="match status" value="1"/>
</dbReference>
<keyword evidence="6" id="KW-0238">DNA-binding</keyword>
<feature type="domain" description="UvrD-like helicase C-terminal" evidence="15">
    <location>
        <begin position="290"/>
        <end position="562"/>
    </location>
</feature>
<evidence type="ECO:0000259" key="15">
    <source>
        <dbReference type="PROSITE" id="PS51217"/>
    </source>
</evidence>
<dbReference type="Gene3D" id="1.10.10.160">
    <property type="match status" value="1"/>
</dbReference>
<dbReference type="GO" id="GO:0033202">
    <property type="term" value="C:DNA helicase complex"/>
    <property type="evidence" value="ECO:0007669"/>
    <property type="project" value="TreeGrafter"/>
</dbReference>
<dbReference type="CDD" id="cd17932">
    <property type="entry name" value="DEXQc_UvrD"/>
    <property type="match status" value="1"/>
</dbReference>
<dbReference type="Gene3D" id="3.40.50.300">
    <property type="entry name" value="P-loop containing nucleotide triphosphate hydrolases"/>
    <property type="match status" value="2"/>
</dbReference>
<evidence type="ECO:0000256" key="3">
    <source>
        <dbReference type="ARBA" id="ARBA00022801"/>
    </source>
</evidence>
<feature type="binding site" evidence="12">
    <location>
        <begin position="25"/>
        <end position="32"/>
    </location>
    <ligand>
        <name>ATP</name>
        <dbReference type="ChEBI" id="CHEBI:30616"/>
    </ligand>
</feature>
<dbReference type="SUPFAM" id="SSF52540">
    <property type="entry name" value="P-loop containing nucleoside triphosphate hydrolases"/>
    <property type="match status" value="1"/>
</dbReference>
<proteinExistence type="inferred from homology"/>
<evidence type="ECO:0000256" key="2">
    <source>
        <dbReference type="ARBA" id="ARBA00022741"/>
    </source>
</evidence>
<name>A0A388SDL2_9BURK</name>
<feature type="region of interest" description="Disordered" evidence="13">
    <location>
        <begin position="721"/>
        <end position="749"/>
    </location>
</feature>
<evidence type="ECO:0000313" key="18">
    <source>
        <dbReference type="Proteomes" id="UP000266091"/>
    </source>
</evidence>
<evidence type="ECO:0000256" key="1">
    <source>
        <dbReference type="ARBA" id="ARBA00009922"/>
    </source>
</evidence>
<dbReference type="InterPro" id="IPR014016">
    <property type="entry name" value="UvrD-like_ATP-bd"/>
</dbReference>
<dbReference type="GO" id="GO:0043138">
    <property type="term" value="F:3'-5' DNA helicase activity"/>
    <property type="evidence" value="ECO:0007669"/>
    <property type="project" value="UniProtKB-EC"/>
</dbReference>
<comment type="catalytic activity">
    <reaction evidence="8">
        <text>Couples ATP hydrolysis with the unwinding of duplex DNA by translocating in the 3'-5' direction.</text>
        <dbReference type="EC" id="5.6.2.4"/>
    </reaction>
</comment>